<comment type="caution">
    <text evidence="12">The sequence shown here is derived from an EMBL/GenBank/DDBJ whole genome shotgun (WGS) entry which is preliminary data.</text>
</comment>
<feature type="active site" description="Nucleophile" evidence="9">
    <location>
        <position position="173"/>
    </location>
</feature>
<dbReference type="GO" id="GO:0018104">
    <property type="term" value="P:peptidoglycan-protein cross-linking"/>
    <property type="evidence" value="ECO:0007669"/>
    <property type="project" value="TreeGrafter"/>
</dbReference>
<organism evidence="12 13">
    <name type="scientific">Propylenella binzhouense</name>
    <dbReference type="NCBI Taxonomy" id="2555902"/>
    <lineage>
        <taxon>Bacteria</taxon>
        <taxon>Pseudomonadati</taxon>
        <taxon>Pseudomonadota</taxon>
        <taxon>Alphaproteobacteria</taxon>
        <taxon>Hyphomicrobiales</taxon>
        <taxon>Propylenellaceae</taxon>
        <taxon>Propylenella</taxon>
    </lineage>
</organism>
<dbReference type="InterPro" id="IPR050979">
    <property type="entry name" value="LD-transpeptidase"/>
</dbReference>
<comment type="pathway">
    <text evidence="1 9">Cell wall biogenesis; peptidoglycan biosynthesis.</text>
</comment>
<evidence type="ECO:0000256" key="3">
    <source>
        <dbReference type="ARBA" id="ARBA00022676"/>
    </source>
</evidence>
<dbReference type="PROSITE" id="PS52029">
    <property type="entry name" value="LD_TPASE"/>
    <property type="match status" value="1"/>
</dbReference>
<dbReference type="GO" id="GO:0071972">
    <property type="term" value="F:peptidoglycan L,D-transpeptidase activity"/>
    <property type="evidence" value="ECO:0007669"/>
    <property type="project" value="TreeGrafter"/>
</dbReference>
<dbReference type="AlphaFoldDB" id="A0A964T2V8"/>
<comment type="similarity">
    <text evidence="2">Belongs to the YkuD family.</text>
</comment>
<keyword evidence="6 9" id="KW-0133">Cell shape</keyword>
<evidence type="ECO:0000259" key="11">
    <source>
        <dbReference type="PROSITE" id="PS52029"/>
    </source>
</evidence>
<sequence length="198" mass="21586">MKSILAVAVAATLFSAVQSEALAAMTAGTQRFFDPATKTWITYGPGARSHKNPVPRTVVDYDGPYGANTIVVNTSERRLYYVLGDGTAIRYGVGVGREGFQWAGTHHITRKAEWPGWTPPPQMRKRQPGLPLHMEGGPGNPLGARAMYIGNTLYRIHGSNEPWTIGQAVSSGCLRMTNEDVVDLYEKVSVGTRVVVLR</sequence>
<evidence type="ECO:0000256" key="10">
    <source>
        <dbReference type="SAM" id="SignalP"/>
    </source>
</evidence>
<dbReference type="PANTHER" id="PTHR30582:SF24">
    <property type="entry name" value="L,D-TRANSPEPTIDASE ERFK_SRFK-RELATED"/>
    <property type="match status" value="1"/>
</dbReference>
<feature type="active site" description="Proton donor/acceptor" evidence="9">
    <location>
        <position position="157"/>
    </location>
</feature>
<dbReference type="GO" id="GO:0005576">
    <property type="term" value="C:extracellular region"/>
    <property type="evidence" value="ECO:0007669"/>
    <property type="project" value="TreeGrafter"/>
</dbReference>
<feature type="chain" id="PRO_5037284885" evidence="10">
    <location>
        <begin position="24"/>
        <end position="198"/>
    </location>
</feature>
<evidence type="ECO:0000256" key="4">
    <source>
        <dbReference type="ARBA" id="ARBA00022679"/>
    </source>
</evidence>
<keyword evidence="8 9" id="KW-0961">Cell wall biogenesis/degradation</keyword>
<feature type="domain" description="L,D-TPase catalytic" evidence="11">
    <location>
        <begin position="68"/>
        <end position="197"/>
    </location>
</feature>
<feature type="signal peptide" evidence="10">
    <location>
        <begin position="1"/>
        <end position="23"/>
    </location>
</feature>
<dbReference type="RefSeq" id="WP_161139793.1">
    <property type="nucleotide sequence ID" value="NZ_SPKJ01000015.1"/>
</dbReference>
<keyword evidence="7 9" id="KW-0573">Peptidoglycan synthesis</keyword>
<dbReference type="PANTHER" id="PTHR30582">
    <property type="entry name" value="L,D-TRANSPEPTIDASE"/>
    <property type="match status" value="1"/>
</dbReference>
<keyword evidence="5" id="KW-0378">Hydrolase</keyword>
<keyword evidence="4" id="KW-0808">Transferase</keyword>
<keyword evidence="3" id="KW-0328">Glycosyltransferase</keyword>
<dbReference type="Pfam" id="PF03734">
    <property type="entry name" value="YkuD"/>
    <property type="match status" value="1"/>
</dbReference>
<dbReference type="GO" id="GO:0071555">
    <property type="term" value="P:cell wall organization"/>
    <property type="evidence" value="ECO:0007669"/>
    <property type="project" value="UniProtKB-UniRule"/>
</dbReference>
<dbReference type="SUPFAM" id="SSF141523">
    <property type="entry name" value="L,D-transpeptidase catalytic domain-like"/>
    <property type="match status" value="1"/>
</dbReference>
<keyword evidence="10" id="KW-0732">Signal</keyword>
<dbReference type="FunFam" id="2.40.440.10:FF:000002">
    <property type="entry name" value="L,D-transpeptidase ErfK/SrfK"/>
    <property type="match status" value="1"/>
</dbReference>
<dbReference type="GO" id="GO:0016757">
    <property type="term" value="F:glycosyltransferase activity"/>
    <property type="evidence" value="ECO:0007669"/>
    <property type="project" value="UniProtKB-KW"/>
</dbReference>
<accession>A0A964T2V8</accession>
<name>A0A964T2V8_9HYPH</name>
<evidence type="ECO:0000256" key="6">
    <source>
        <dbReference type="ARBA" id="ARBA00022960"/>
    </source>
</evidence>
<dbReference type="OrthoDB" id="9787225at2"/>
<dbReference type="Gene3D" id="2.40.440.10">
    <property type="entry name" value="L,D-transpeptidase catalytic domain-like"/>
    <property type="match status" value="1"/>
</dbReference>
<evidence type="ECO:0000313" key="13">
    <source>
        <dbReference type="Proteomes" id="UP000773614"/>
    </source>
</evidence>
<evidence type="ECO:0000313" key="12">
    <source>
        <dbReference type="EMBL" id="MYZ47446.1"/>
    </source>
</evidence>
<reference evidence="12" key="1">
    <citation type="submission" date="2019-03" db="EMBL/GenBank/DDBJ databases">
        <title>Afifella sp. nov., isolated from activated sludge.</title>
        <authorList>
            <person name="Li Q."/>
            <person name="Liu Y."/>
        </authorList>
    </citation>
    <scope>NUCLEOTIDE SEQUENCE</scope>
    <source>
        <strain evidence="12">L72</strain>
    </source>
</reference>
<evidence type="ECO:0000256" key="5">
    <source>
        <dbReference type="ARBA" id="ARBA00022801"/>
    </source>
</evidence>
<protein>
    <submittedName>
        <fullName evidence="12">L,D-transpeptidase</fullName>
    </submittedName>
</protein>
<dbReference type="GO" id="GO:0008360">
    <property type="term" value="P:regulation of cell shape"/>
    <property type="evidence" value="ECO:0007669"/>
    <property type="project" value="UniProtKB-UniRule"/>
</dbReference>
<evidence type="ECO:0000256" key="1">
    <source>
        <dbReference type="ARBA" id="ARBA00004752"/>
    </source>
</evidence>
<dbReference type="InterPro" id="IPR038063">
    <property type="entry name" value="Transpep_catalytic_dom"/>
</dbReference>
<evidence type="ECO:0000256" key="8">
    <source>
        <dbReference type="ARBA" id="ARBA00023316"/>
    </source>
</evidence>
<gene>
    <name evidence="12" type="ORF">E4O86_06940</name>
</gene>
<keyword evidence="13" id="KW-1185">Reference proteome</keyword>
<dbReference type="CDD" id="cd16913">
    <property type="entry name" value="YkuD_like"/>
    <property type="match status" value="1"/>
</dbReference>
<evidence type="ECO:0000256" key="9">
    <source>
        <dbReference type="PROSITE-ProRule" id="PRU01373"/>
    </source>
</evidence>
<dbReference type="Proteomes" id="UP000773614">
    <property type="component" value="Unassembled WGS sequence"/>
</dbReference>
<evidence type="ECO:0000256" key="2">
    <source>
        <dbReference type="ARBA" id="ARBA00005992"/>
    </source>
</evidence>
<evidence type="ECO:0000256" key="7">
    <source>
        <dbReference type="ARBA" id="ARBA00022984"/>
    </source>
</evidence>
<dbReference type="EMBL" id="SPKJ01000015">
    <property type="protein sequence ID" value="MYZ47446.1"/>
    <property type="molecule type" value="Genomic_DNA"/>
</dbReference>
<dbReference type="InterPro" id="IPR005490">
    <property type="entry name" value="LD_TPept_cat_dom"/>
</dbReference>
<proteinExistence type="inferred from homology"/>